<protein>
    <submittedName>
        <fullName evidence="3">Uncharacterized protein</fullName>
    </submittedName>
</protein>
<comment type="caution">
    <text evidence="3">The sequence shown here is derived from an EMBL/GenBank/DDBJ whole genome shotgun (WGS) entry which is preliminary data.</text>
</comment>
<evidence type="ECO:0000313" key="4">
    <source>
        <dbReference type="Proteomes" id="UP000237481"/>
    </source>
</evidence>
<feature type="transmembrane region" description="Helical" evidence="2">
    <location>
        <begin position="166"/>
        <end position="190"/>
    </location>
</feature>
<keyword evidence="2" id="KW-0472">Membrane</keyword>
<keyword evidence="4" id="KW-1185">Reference proteome</keyword>
<dbReference type="OrthoDB" id="10019049at2759"/>
<dbReference type="EMBL" id="PKSG01000289">
    <property type="protein sequence ID" value="POR36965.1"/>
    <property type="molecule type" value="Genomic_DNA"/>
</dbReference>
<keyword evidence="2" id="KW-0812">Transmembrane</keyword>
<name>A0A2S4L3G5_9HYPO</name>
<feature type="region of interest" description="Disordered" evidence="1">
    <location>
        <begin position="1"/>
        <end position="56"/>
    </location>
</feature>
<feature type="transmembrane region" description="Helical" evidence="2">
    <location>
        <begin position="196"/>
        <end position="219"/>
    </location>
</feature>
<evidence type="ECO:0000256" key="2">
    <source>
        <dbReference type="SAM" id="Phobius"/>
    </source>
</evidence>
<feature type="transmembrane region" description="Helical" evidence="2">
    <location>
        <begin position="125"/>
        <end position="145"/>
    </location>
</feature>
<sequence length="241" mass="26374">MPQKPPQLPESKFGSGASVGRAHRGLSQRAAQPEEENGGQAQSVPEASADRSASQHPLPRIPEVWRLVNVPISANIQTSISPGYNSMSGLGGKGGTWTYKSLGSLTADPILPGSLSFYHHPLETIHISPSCLLHILLLGPFRLSLLSKMTRQTPRRRRSIYLRPFLLFWLHSFIFEVTALTVSIFVFSGFRDMFPRFMYTIFFCPLGMGGAMGSLINAFSSSTGFMAPKPCSSAPYSASWP</sequence>
<organism evidence="3 4">
    <name type="scientific">Tolypocladium paradoxum</name>
    <dbReference type="NCBI Taxonomy" id="94208"/>
    <lineage>
        <taxon>Eukaryota</taxon>
        <taxon>Fungi</taxon>
        <taxon>Dikarya</taxon>
        <taxon>Ascomycota</taxon>
        <taxon>Pezizomycotina</taxon>
        <taxon>Sordariomycetes</taxon>
        <taxon>Hypocreomycetidae</taxon>
        <taxon>Hypocreales</taxon>
        <taxon>Ophiocordycipitaceae</taxon>
        <taxon>Tolypocladium</taxon>
    </lineage>
</organism>
<dbReference type="AlphaFoldDB" id="A0A2S4L3G5"/>
<evidence type="ECO:0000256" key="1">
    <source>
        <dbReference type="SAM" id="MobiDB-lite"/>
    </source>
</evidence>
<dbReference type="Proteomes" id="UP000237481">
    <property type="component" value="Unassembled WGS sequence"/>
</dbReference>
<proteinExistence type="predicted"/>
<accession>A0A2S4L3G5</accession>
<feature type="compositionally biased region" description="Polar residues" evidence="1">
    <location>
        <begin position="39"/>
        <end position="55"/>
    </location>
</feature>
<keyword evidence="2" id="KW-1133">Transmembrane helix</keyword>
<gene>
    <name evidence="3" type="ORF">TPAR_02835</name>
</gene>
<reference evidence="3 4" key="1">
    <citation type="submission" date="2018-01" db="EMBL/GenBank/DDBJ databases">
        <title>Harnessing the power of phylogenomics to disentangle the directionality and signatures of interkingdom host jumping in the parasitic fungal genus Tolypocladium.</title>
        <authorList>
            <person name="Quandt C.A."/>
            <person name="Patterson W."/>
            <person name="Spatafora J.W."/>
        </authorList>
    </citation>
    <scope>NUCLEOTIDE SEQUENCE [LARGE SCALE GENOMIC DNA]</scope>
    <source>
        <strain evidence="3 4">NRBC 100945</strain>
    </source>
</reference>
<evidence type="ECO:0000313" key="3">
    <source>
        <dbReference type="EMBL" id="POR36965.1"/>
    </source>
</evidence>